<organism evidence="3 4">
    <name type="scientific">Candidatus Thiodictyon syntrophicum</name>
    <dbReference type="NCBI Taxonomy" id="1166950"/>
    <lineage>
        <taxon>Bacteria</taxon>
        <taxon>Pseudomonadati</taxon>
        <taxon>Pseudomonadota</taxon>
        <taxon>Gammaproteobacteria</taxon>
        <taxon>Chromatiales</taxon>
        <taxon>Chromatiaceae</taxon>
        <taxon>Thiodictyon</taxon>
    </lineage>
</organism>
<sequence>MSISEISAERGPGQSLEALVKRIPAHDLESIIGKEVIALLEHFVPGRQIDSLRVVALNLLRGSFRSYMEDQKVRAICFDAMSPGKLRELASRVGLSDLDNLRALNPTSDSQIWASFLGFFGIDSRNALEYLGDPEEDRIAASFALFSHQRRVAEQVYAVIKDGYERVLLHMPTGSGKTRTMMHVLCRYLVAAEPTVVVWLASSKELLEQAGEAFREAWKSLGNRELSILRYWGDYDPDISACSDGLIIAGFQKIYARSLREPLEVLRLGRRVGLVVVDEAHQAIAPSYREVIDRLVETGFHSGLVGLSATPGRSWTDISADAELAKFFGSRKVMLQVVGWQNPVNYLIEEGYLAKPTFTKIFNPASVGRVKRTRGDVTDPSDYNPEVLELLARQTVRNVAIVSEVQRLLAAKHRRIIVFAATVQHAEVMAATLTALGIDSNVITAASCSTDRTRIIKEFRRDTETPMVLCNFGVLTTGFDAPKTSAAVIARPTKSLVLYSQMVGRAIRGPRAGGNAACEIATVVDTALTGFGDVADAFTNWEDVWNE</sequence>
<dbReference type="InterPro" id="IPR006935">
    <property type="entry name" value="Helicase/UvrB_N"/>
</dbReference>
<evidence type="ECO:0008006" key="5">
    <source>
        <dbReference type="Google" id="ProtNLM"/>
    </source>
</evidence>
<dbReference type="InterPro" id="IPR027417">
    <property type="entry name" value="P-loop_NTPase"/>
</dbReference>
<evidence type="ECO:0000313" key="3">
    <source>
        <dbReference type="EMBL" id="AUB79663.1"/>
    </source>
</evidence>
<dbReference type="GO" id="GO:0016787">
    <property type="term" value="F:hydrolase activity"/>
    <property type="evidence" value="ECO:0007669"/>
    <property type="project" value="InterPro"/>
</dbReference>
<evidence type="ECO:0000313" key="4">
    <source>
        <dbReference type="Proteomes" id="UP000232638"/>
    </source>
</evidence>
<dbReference type="OrthoDB" id="9804086at2"/>
<dbReference type="SUPFAM" id="SSF52540">
    <property type="entry name" value="P-loop containing nucleoside triphosphate hydrolases"/>
    <property type="match status" value="1"/>
</dbReference>
<dbReference type="RefSeq" id="WP_100917481.1">
    <property type="nucleotide sequence ID" value="NZ_CP020370.1"/>
</dbReference>
<dbReference type="Pfam" id="PF00271">
    <property type="entry name" value="Helicase_C"/>
    <property type="match status" value="1"/>
</dbReference>
<evidence type="ECO:0000259" key="1">
    <source>
        <dbReference type="PROSITE" id="PS51192"/>
    </source>
</evidence>
<dbReference type="AlphaFoldDB" id="A0A2K8U261"/>
<proteinExistence type="predicted"/>
<feature type="domain" description="Helicase ATP-binding" evidence="1">
    <location>
        <begin position="158"/>
        <end position="311"/>
    </location>
</feature>
<dbReference type="InterPro" id="IPR014001">
    <property type="entry name" value="Helicase_ATP-bd"/>
</dbReference>
<gene>
    <name evidence="3" type="ORF">THSYN_00935</name>
</gene>
<dbReference type="KEGG" id="tsy:THSYN_00935"/>
<dbReference type="Gene3D" id="3.40.50.300">
    <property type="entry name" value="P-loop containing nucleotide triphosphate hydrolases"/>
    <property type="match status" value="2"/>
</dbReference>
<protein>
    <recommendedName>
        <fullName evidence="5">Restriction endonuclease</fullName>
    </recommendedName>
</protein>
<evidence type="ECO:0000259" key="2">
    <source>
        <dbReference type="PROSITE" id="PS51194"/>
    </source>
</evidence>
<dbReference type="Pfam" id="PF04851">
    <property type="entry name" value="ResIII"/>
    <property type="match status" value="1"/>
</dbReference>
<dbReference type="GO" id="GO:0003677">
    <property type="term" value="F:DNA binding"/>
    <property type="evidence" value="ECO:0007669"/>
    <property type="project" value="InterPro"/>
</dbReference>
<dbReference type="PROSITE" id="PS51194">
    <property type="entry name" value="HELICASE_CTER"/>
    <property type="match status" value="1"/>
</dbReference>
<dbReference type="GO" id="GO:0005524">
    <property type="term" value="F:ATP binding"/>
    <property type="evidence" value="ECO:0007669"/>
    <property type="project" value="InterPro"/>
</dbReference>
<dbReference type="PANTHER" id="PTHR47396">
    <property type="entry name" value="TYPE I RESTRICTION ENZYME ECOKI R PROTEIN"/>
    <property type="match status" value="1"/>
</dbReference>
<dbReference type="Proteomes" id="UP000232638">
    <property type="component" value="Chromosome"/>
</dbReference>
<dbReference type="InterPro" id="IPR001650">
    <property type="entry name" value="Helicase_C-like"/>
</dbReference>
<dbReference type="SMART" id="SM00487">
    <property type="entry name" value="DEXDc"/>
    <property type="match status" value="1"/>
</dbReference>
<dbReference type="PANTHER" id="PTHR47396:SF1">
    <property type="entry name" value="ATP-DEPENDENT HELICASE IRC3-RELATED"/>
    <property type="match status" value="1"/>
</dbReference>
<dbReference type="SMART" id="SM00490">
    <property type="entry name" value="HELICc"/>
    <property type="match status" value="1"/>
</dbReference>
<dbReference type="InterPro" id="IPR050742">
    <property type="entry name" value="Helicase_Restrict-Modif_Enz"/>
</dbReference>
<dbReference type="PROSITE" id="PS51192">
    <property type="entry name" value="HELICASE_ATP_BIND_1"/>
    <property type="match status" value="1"/>
</dbReference>
<feature type="domain" description="Helicase C-terminal" evidence="2">
    <location>
        <begin position="404"/>
        <end position="547"/>
    </location>
</feature>
<reference evidence="3 4" key="1">
    <citation type="submission" date="2017-03" db="EMBL/GenBank/DDBJ databases">
        <title>Complete genome sequence of Candidatus 'Thiodictyon syntrophicum' sp. nov. strain Cad16T, a photolithoautotroph purple sulfur bacterium isolated from an alpine meromictic lake.</title>
        <authorList>
            <person name="Luedin S.M."/>
            <person name="Pothier J.F."/>
            <person name="Danza F."/>
            <person name="Storelli N."/>
            <person name="Wittwer M."/>
            <person name="Tonolla M."/>
        </authorList>
    </citation>
    <scope>NUCLEOTIDE SEQUENCE [LARGE SCALE GENOMIC DNA]</scope>
    <source>
        <strain evidence="3 4">Cad16T</strain>
    </source>
</reference>
<dbReference type="EMBL" id="CP020370">
    <property type="protein sequence ID" value="AUB79663.1"/>
    <property type="molecule type" value="Genomic_DNA"/>
</dbReference>
<dbReference type="GO" id="GO:0005829">
    <property type="term" value="C:cytosol"/>
    <property type="evidence" value="ECO:0007669"/>
    <property type="project" value="TreeGrafter"/>
</dbReference>
<keyword evidence="4" id="KW-1185">Reference proteome</keyword>
<name>A0A2K8U261_9GAMM</name>
<accession>A0A2K8U261</accession>